<keyword evidence="2 6" id="KW-0560">Oxidoreductase</keyword>
<dbReference type="FunFam" id="3.90.1170.50:FF:000006">
    <property type="entry name" value="Carbon monoxide dehydrogenase large chain"/>
    <property type="match status" value="1"/>
</dbReference>
<dbReference type="EMBL" id="JAIXNE010000004">
    <property type="protein sequence ID" value="MCA6076810.1"/>
    <property type="molecule type" value="Genomic_DNA"/>
</dbReference>
<dbReference type="FunFam" id="3.30.365.10:FF:000001">
    <property type="entry name" value="Xanthine dehydrogenase oxidase"/>
    <property type="match status" value="1"/>
</dbReference>
<dbReference type="GO" id="GO:0030151">
    <property type="term" value="F:molybdenum ion binding"/>
    <property type="evidence" value="ECO:0007669"/>
    <property type="project" value="InterPro"/>
</dbReference>
<accession>A0A9X1HT45</accession>
<dbReference type="PANTHER" id="PTHR11908:SF132">
    <property type="entry name" value="ALDEHYDE OXIDASE 1-RELATED"/>
    <property type="match status" value="1"/>
</dbReference>
<evidence type="ECO:0000259" key="4">
    <source>
        <dbReference type="SMART" id="SM01008"/>
    </source>
</evidence>
<dbReference type="EMBL" id="JAIXNE010000002">
    <property type="protein sequence ID" value="MCA6074505.1"/>
    <property type="molecule type" value="Genomic_DNA"/>
</dbReference>
<evidence type="ECO:0000256" key="2">
    <source>
        <dbReference type="ARBA" id="ARBA00023002"/>
    </source>
</evidence>
<evidence type="ECO:0000256" key="3">
    <source>
        <dbReference type="ARBA" id="ARBA00053029"/>
    </source>
</evidence>
<dbReference type="Pfam" id="PF02738">
    <property type="entry name" value="MoCoBD_1"/>
    <property type="match status" value="1"/>
</dbReference>
<protein>
    <submittedName>
        <fullName evidence="6">Carbon-monoxide dehydrogenase large subunit</fullName>
        <ecNumber evidence="6">1.2.7.4</ecNumber>
    </submittedName>
</protein>
<dbReference type="EC" id="1.2.7.4" evidence="6"/>
<dbReference type="InterPro" id="IPR016208">
    <property type="entry name" value="Ald_Oxase/xanthine_DH-like"/>
</dbReference>
<dbReference type="EMBL" id="JAIXNE010000003">
    <property type="protein sequence ID" value="MCA6075682.1"/>
    <property type="molecule type" value="Genomic_DNA"/>
</dbReference>
<dbReference type="AlphaFoldDB" id="A0A9X1HT45"/>
<reference evidence="6" key="1">
    <citation type="submission" date="2021-09" db="EMBL/GenBank/DDBJ databases">
        <title>Fulvivirga sp. isolated from coastal sediment.</title>
        <authorList>
            <person name="Yu H."/>
        </authorList>
    </citation>
    <scope>NUCLEOTIDE SEQUENCE</scope>
    <source>
        <strain evidence="6">1062</strain>
    </source>
</reference>
<dbReference type="SUPFAM" id="SSF54665">
    <property type="entry name" value="CO dehydrogenase molybdoprotein N-domain-like"/>
    <property type="match status" value="1"/>
</dbReference>
<evidence type="ECO:0000313" key="5">
    <source>
        <dbReference type="EMBL" id="MCA6074505.1"/>
    </source>
</evidence>
<keyword evidence="1" id="KW-0500">Molybdenum</keyword>
<proteinExistence type="predicted"/>
<organism evidence="6 8">
    <name type="scientific">Fulvivirga sedimenti</name>
    <dbReference type="NCBI Taxonomy" id="2879465"/>
    <lineage>
        <taxon>Bacteria</taxon>
        <taxon>Pseudomonadati</taxon>
        <taxon>Bacteroidota</taxon>
        <taxon>Cytophagia</taxon>
        <taxon>Cytophagales</taxon>
        <taxon>Fulvivirgaceae</taxon>
        <taxon>Fulvivirga</taxon>
    </lineage>
</organism>
<dbReference type="Gene3D" id="3.90.1170.50">
    <property type="entry name" value="Aldehyde oxidase/xanthine dehydrogenase, a/b hammerhead"/>
    <property type="match status" value="1"/>
</dbReference>
<dbReference type="SMART" id="SM01008">
    <property type="entry name" value="Ald_Xan_dh_C"/>
    <property type="match status" value="1"/>
</dbReference>
<dbReference type="InterPro" id="IPR036856">
    <property type="entry name" value="Ald_Oxase/Xan_DH_a/b_sf"/>
</dbReference>
<dbReference type="PANTHER" id="PTHR11908">
    <property type="entry name" value="XANTHINE DEHYDROGENASE"/>
    <property type="match status" value="1"/>
</dbReference>
<comment type="cofactor">
    <cofactor evidence="3">
        <name>Mo-molybdopterin cytosine dinucleotide</name>
        <dbReference type="ChEBI" id="CHEBI:71308"/>
    </cofactor>
</comment>
<evidence type="ECO:0000313" key="8">
    <source>
        <dbReference type="Proteomes" id="UP001139409"/>
    </source>
</evidence>
<evidence type="ECO:0000313" key="6">
    <source>
        <dbReference type="EMBL" id="MCA6075682.1"/>
    </source>
</evidence>
<dbReference type="InterPro" id="IPR012780">
    <property type="entry name" value="CO_Mo_DH_lsu"/>
</dbReference>
<evidence type="ECO:0000256" key="1">
    <source>
        <dbReference type="ARBA" id="ARBA00022505"/>
    </source>
</evidence>
<dbReference type="NCBIfam" id="TIGR02416">
    <property type="entry name" value="CO_dehy_Mo_lg"/>
    <property type="match status" value="1"/>
</dbReference>
<dbReference type="Proteomes" id="UP001139409">
    <property type="component" value="Unassembled WGS sequence"/>
</dbReference>
<feature type="domain" description="Aldehyde oxidase/xanthine dehydrogenase a/b hammerhead" evidence="4">
    <location>
        <begin position="27"/>
        <end position="136"/>
    </location>
</feature>
<dbReference type="InterPro" id="IPR008274">
    <property type="entry name" value="AldOxase/xan_DH_MoCoBD1"/>
</dbReference>
<evidence type="ECO:0000313" key="7">
    <source>
        <dbReference type="EMBL" id="MCA6076810.1"/>
    </source>
</evidence>
<dbReference type="GO" id="GO:0005506">
    <property type="term" value="F:iron ion binding"/>
    <property type="evidence" value="ECO:0007669"/>
    <property type="project" value="InterPro"/>
</dbReference>
<keyword evidence="8" id="KW-1185">Reference proteome</keyword>
<dbReference type="Pfam" id="PF01315">
    <property type="entry name" value="Ald_Xan_dh_C"/>
    <property type="match status" value="1"/>
</dbReference>
<dbReference type="InterPro" id="IPR046867">
    <property type="entry name" value="AldOxase/xan_DH_MoCoBD2"/>
</dbReference>
<dbReference type="RefSeq" id="WP_225697620.1">
    <property type="nucleotide sequence ID" value="NZ_JAIXNE010000002.1"/>
</dbReference>
<dbReference type="GO" id="GO:0043885">
    <property type="term" value="F:anaerobic carbon-monoxide dehydrogenase activity"/>
    <property type="evidence" value="ECO:0007669"/>
    <property type="project" value="UniProtKB-EC"/>
</dbReference>
<dbReference type="InterPro" id="IPR037165">
    <property type="entry name" value="AldOxase/xan_DH_Mopterin-bd_sf"/>
</dbReference>
<dbReference type="SUPFAM" id="SSF56003">
    <property type="entry name" value="Molybdenum cofactor-binding domain"/>
    <property type="match status" value="1"/>
</dbReference>
<comment type="caution">
    <text evidence="6">The sequence shown here is derived from an EMBL/GenBank/DDBJ whole genome shotgun (WGS) entry which is preliminary data.</text>
</comment>
<dbReference type="Pfam" id="PF20256">
    <property type="entry name" value="MoCoBD_2"/>
    <property type="match status" value="1"/>
</dbReference>
<sequence>MIQCKTSKEISGMGHSMKRKEDDRFVHGKGHYVDDVKLPGTLYMDIVRSPYAYAKIKNIDTTEAMKVPGVLAVVTGRDLEKYNLHWMPTLMSDTQMVLPTDTVMYQAQEVAAVIATTKYGARDGREAVRVEYEPMKAVVDPYKALEPDAPVLRTDKEGKKDNHIWHWEVGQKEETEKIFNEAEVVVKEQMHIPRIHVSSIETCGCVADYDKINNHLTMYMTTQAPHAIRTVIALVAGHVGLTEEKIRVISPDIGGGFGGKVPVYPGYVIAIAASFLIGKPVKWIEDRSENLQADSFARDYHITAEMAGTKDGKILATRMKVLADHGYTDASANPSKFPTGMFSIGTGSYDYPHAFMEADAVYTNKPPGGVAYRCSFRVTEAVHAIERITDRYALEIGKDPAAVRFQNFIQKDQFPYHSPTGWEYDSGDYVQGLEKAMKAVDYDGLRKEQAEKRKKGELMGIGLSTFTEIVGAGPSKDFDILGIKMFDSAEIRVHPTGKAIARFGTKSQGQGHETTYAQIIAEELGIPASNIQVEEGDTDTAPYGLGTYASRSTPTAGAAAAIAARKLRDKARKIAAYLLEVSEDDLEWETGKFYVKGMKDVPEKSKTIQEIVFAAYTNHPQGMEAGFEATHYYDPPNLTFPSGAYICVVDIDPETFEIKVRRFVAIDDAGNIINPMVAQGQVHGGLTQGLAPAMYEELIYDEDGNILNGTFMDYLVPTAVESPSWETGHTVTPSPHHPIGAKGIGESPTVGAPPAIANAIVDALKPYGITHLDIPITPYKIFKALKEKGVLDKKISE</sequence>
<dbReference type="InterPro" id="IPR000674">
    <property type="entry name" value="Ald_Oxase/Xan_DH_a/b"/>
</dbReference>
<dbReference type="GO" id="GO:0005507">
    <property type="term" value="F:copper ion binding"/>
    <property type="evidence" value="ECO:0007669"/>
    <property type="project" value="InterPro"/>
</dbReference>
<dbReference type="Gene3D" id="3.30.365.10">
    <property type="entry name" value="Aldehyde oxidase/xanthine dehydrogenase, molybdopterin binding domain"/>
    <property type="match status" value="4"/>
</dbReference>
<gene>
    <name evidence="5" type="ORF">LDX50_06475</name>
    <name evidence="6" type="ORF">LDX50_12445</name>
    <name evidence="7" type="ORF">LDX50_18165</name>
</gene>
<name>A0A9X1HT45_9BACT</name>